<accession>A0A255HAM4</accession>
<evidence type="ECO:0000313" key="2">
    <source>
        <dbReference type="EMBL" id="OYO24647.1"/>
    </source>
</evidence>
<proteinExistence type="predicted"/>
<comment type="caution">
    <text evidence="2">The sequence shown here is derived from an EMBL/GenBank/DDBJ whole genome shotgun (WGS) entry which is preliminary data.</text>
</comment>
<dbReference type="Proteomes" id="UP000216311">
    <property type="component" value="Unassembled WGS sequence"/>
</dbReference>
<evidence type="ECO:0000313" key="3">
    <source>
        <dbReference type="Proteomes" id="UP000216311"/>
    </source>
</evidence>
<reference evidence="2 3" key="1">
    <citation type="submission" date="2017-07" db="EMBL/GenBank/DDBJ databases">
        <title>Draft whole genome sequences of clinical Proprionibacteriaceae strains.</title>
        <authorList>
            <person name="Bernier A.-M."/>
            <person name="Bernard K."/>
            <person name="Domingo M.-C."/>
        </authorList>
    </citation>
    <scope>NUCLEOTIDE SEQUENCE [LARGE SCALE GENOMIC DNA]</scope>
    <source>
        <strain evidence="2 3">NML 130396</strain>
    </source>
</reference>
<dbReference type="InterPro" id="IPR045443">
    <property type="entry name" value="DUF6504"/>
</dbReference>
<dbReference type="AlphaFoldDB" id="A0A255HAM4"/>
<protein>
    <recommendedName>
        <fullName evidence="1">DUF6504 domain-containing protein</fullName>
    </recommendedName>
</protein>
<gene>
    <name evidence="2" type="ORF">CGZ93_02810</name>
</gene>
<dbReference type="Pfam" id="PF20114">
    <property type="entry name" value="DUF6504"/>
    <property type="match status" value="1"/>
</dbReference>
<dbReference type="EMBL" id="NMVQ01000002">
    <property type="protein sequence ID" value="OYO24647.1"/>
    <property type="molecule type" value="Genomic_DNA"/>
</dbReference>
<organism evidence="2 3">
    <name type="scientific">Enemella dayhoffiae</name>
    <dbReference type="NCBI Taxonomy" id="2016507"/>
    <lineage>
        <taxon>Bacteria</taxon>
        <taxon>Bacillati</taxon>
        <taxon>Actinomycetota</taxon>
        <taxon>Actinomycetes</taxon>
        <taxon>Propionibacteriales</taxon>
        <taxon>Propionibacteriaceae</taxon>
        <taxon>Enemella</taxon>
    </lineage>
</organism>
<feature type="domain" description="DUF6504" evidence="1">
    <location>
        <begin position="53"/>
        <end position="153"/>
    </location>
</feature>
<name>A0A255HAM4_9ACTN</name>
<sequence length="155" mass="17585">MELDPRSRRGFLVHEAARVENRQRDAATECEHTRGAAMRIYRQPIEVHVGLVDGIEGPAEFRWQGRQWQVEQVQARWVLTAPWWESPAARAVRDGGVRLDDPPDGSASPDDLLAERVGWRVVAGRGSARTESRRSGVFELHHATATGWWLDRVID</sequence>
<keyword evidence="3" id="KW-1185">Reference proteome</keyword>
<evidence type="ECO:0000259" key="1">
    <source>
        <dbReference type="Pfam" id="PF20114"/>
    </source>
</evidence>